<organism evidence="2 3">
    <name type="scientific">Lactobacillus taiwanensis</name>
    <dbReference type="NCBI Taxonomy" id="508451"/>
    <lineage>
        <taxon>Bacteria</taxon>
        <taxon>Bacillati</taxon>
        <taxon>Bacillota</taxon>
        <taxon>Bacilli</taxon>
        <taxon>Lactobacillales</taxon>
        <taxon>Lactobacillaceae</taxon>
        <taxon>Lactobacillus</taxon>
    </lineage>
</organism>
<sequence>MLIDLARQVLEEKYPQYEWYALSGYSDKRNEPVIFITLNKRASIARAYFSEQYMNVTVEKYDLTEKTNEKIRIVE</sequence>
<proteinExistence type="predicted"/>
<dbReference type="RefSeq" id="WP_094496663.1">
    <property type="nucleotide sequence ID" value="NZ_NGNV01000063.1"/>
</dbReference>
<evidence type="ECO:0000313" key="2">
    <source>
        <dbReference type="EMBL" id="OYR89890.1"/>
    </source>
</evidence>
<comment type="caution">
    <text evidence="2">The sequence shown here is derived from an EMBL/GenBank/DDBJ whole genome shotgun (WGS) entry which is preliminary data.</text>
</comment>
<dbReference type="Proteomes" id="UP000216316">
    <property type="component" value="Unassembled WGS sequence"/>
</dbReference>
<dbReference type="Proteomes" id="UP000215828">
    <property type="component" value="Unassembled WGS sequence"/>
</dbReference>
<keyword evidence="4" id="KW-1185">Reference proteome</keyword>
<protein>
    <submittedName>
        <fullName evidence="2">Uncharacterized protein</fullName>
    </submittedName>
</protein>
<gene>
    <name evidence="1" type="ORF">CBF53_10510</name>
    <name evidence="2" type="ORF">CBF70_10980</name>
</gene>
<reference evidence="1" key="2">
    <citation type="submission" date="2017-05" db="EMBL/GenBank/DDBJ databases">
        <authorList>
            <person name="Lin X.B."/>
            <person name="Stothard P."/>
            <person name="Tasseva G."/>
            <person name="Walter J."/>
        </authorList>
    </citation>
    <scope>NUCLEOTIDE SEQUENCE</scope>
    <source>
        <strain evidence="1">609u</strain>
    </source>
</reference>
<evidence type="ECO:0000313" key="1">
    <source>
        <dbReference type="EMBL" id="OYR86873.1"/>
    </source>
</evidence>
<dbReference type="EMBL" id="NGNX01000063">
    <property type="protein sequence ID" value="OYR89890.1"/>
    <property type="molecule type" value="Genomic_DNA"/>
</dbReference>
<reference evidence="3 4" key="3">
    <citation type="submission" date="2017-09" db="EMBL/GenBank/DDBJ databases">
        <title>Tripartite evolution among Lactobacillus johnsonii, Lactobacillus taiwanensis, Lactobacillus reuteri and their rodent host.</title>
        <authorList>
            <person name="Wang T."/>
            <person name="Knowles S."/>
            <person name="Cheng C."/>
        </authorList>
    </citation>
    <scope>NUCLEOTIDE SEQUENCE [LARGE SCALE GENOMIC DNA]</scope>
    <source>
        <strain evidence="2 3">609q</strain>
        <strain evidence="1 4">609u</strain>
    </source>
</reference>
<name>A0A256L9E9_9LACO</name>
<accession>A0A256L9E9</accession>
<dbReference type="EMBL" id="NGNV01000063">
    <property type="protein sequence ID" value="OYR86873.1"/>
    <property type="molecule type" value="Genomic_DNA"/>
</dbReference>
<evidence type="ECO:0000313" key="3">
    <source>
        <dbReference type="Proteomes" id="UP000215828"/>
    </source>
</evidence>
<reference evidence="2 3" key="1">
    <citation type="submission" date="2017-04" db="EMBL/GenBank/DDBJ databases">
        <authorList>
            <person name="Afonso C.L."/>
            <person name="Miller P.J."/>
            <person name="Scott M.A."/>
            <person name="Spackman E."/>
            <person name="Goraichik I."/>
            <person name="Dimitrov K.M."/>
            <person name="Suarez D.L."/>
            <person name="Swayne D.E."/>
        </authorList>
    </citation>
    <scope>NUCLEOTIDE SEQUENCE [LARGE SCALE GENOMIC DNA]</scope>
    <source>
        <strain evidence="2 3">609q</strain>
    </source>
</reference>
<dbReference type="AlphaFoldDB" id="A0A256L9E9"/>
<evidence type="ECO:0000313" key="4">
    <source>
        <dbReference type="Proteomes" id="UP000216316"/>
    </source>
</evidence>